<dbReference type="GO" id="GO:0006352">
    <property type="term" value="P:DNA-templated transcription initiation"/>
    <property type="evidence" value="ECO:0007669"/>
    <property type="project" value="InterPro"/>
</dbReference>
<evidence type="ECO:0000259" key="6">
    <source>
        <dbReference type="Pfam" id="PF04542"/>
    </source>
</evidence>
<gene>
    <name evidence="7" type="ORF">EAX62_07495</name>
</gene>
<evidence type="ECO:0000313" key="7">
    <source>
        <dbReference type="EMBL" id="RMB59615.1"/>
    </source>
</evidence>
<dbReference type="GO" id="GO:0003677">
    <property type="term" value="F:DNA binding"/>
    <property type="evidence" value="ECO:0007669"/>
    <property type="project" value="UniProtKB-KW"/>
</dbReference>
<dbReference type="InterPro" id="IPR007627">
    <property type="entry name" value="RNA_pol_sigma70_r2"/>
</dbReference>
<dbReference type="Proteomes" id="UP000275256">
    <property type="component" value="Unassembled WGS sequence"/>
</dbReference>
<reference evidence="7 8" key="1">
    <citation type="submission" date="2018-10" db="EMBL/GenBank/DDBJ databases">
        <title>Tessaracoccus antarcticuss sp. nov., isolated from sediment.</title>
        <authorList>
            <person name="Zhou L.Y."/>
            <person name="Du Z.J."/>
        </authorList>
    </citation>
    <scope>NUCLEOTIDE SEQUENCE [LARGE SCALE GENOMIC DNA]</scope>
    <source>
        <strain evidence="7 8">JDX10</strain>
    </source>
</reference>
<evidence type="ECO:0000256" key="3">
    <source>
        <dbReference type="ARBA" id="ARBA00023082"/>
    </source>
</evidence>
<dbReference type="SUPFAM" id="SSF88659">
    <property type="entry name" value="Sigma3 and sigma4 domains of RNA polymerase sigma factors"/>
    <property type="match status" value="1"/>
</dbReference>
<comment type="similarity">
    <text evidence="1">Belongs to the sigma-70 factor family. ECF subfamily.</text>
</comment>
<dbReference type="AlphaFoldDB" id="A0A3M0G451"/>
<keyword evidence="4" id="KW-0238">DNA-binding</keyword>
<proteinExistence type="inferred from homology"/>
<keyword evidence="3" id="KW-0731">Sigma factor</keyword>
<evidence type="ECO:0000256" key="5">
    <source>
        <dbReference type="ARBA" id="ARBA00023163"/>
    </source>
</evidence>
<evidence type="ECO:0000313" key="8">
    <source>
        <dbReference type="Proteomes" id="UP000275256"/>
    </source>
</evidence>
<sequence>MDVEEALREDRHDKTRKAPAITRWGPAMTETTSLVKEAASLFSEFRDGQRGSIDPLVRLMTPTMWHMARSCGLSSGDAEDVVQSVWLALVAKADTVRDPATVVAWLGTSVRRESWRVSRERRRAQLRNDLPERPDPAPGPAEKVVLDETQQALWRHLSSLSPRCQALLRVISRGGPPDYAALAQSLGIPVGSIGPTRGRCLVALRRSLLNDPAWSPS</sequence>
<evidence type="ECO:0000256" key="4">
    <source>
        <dbReference type="ARBA" id="ARBA00023125"/>
    </source>
</evidence>
<dbReference type="InterPro" id="IPR013324">
    <property type="entry name" value="RNA_pol_sigma_r3/r4-like"/>
</dbReference>
<dbReference type="InterPro" id="IPR014284">
    <property type="entry name" value="RNA_pol_sigma-70_dom"/>
</dbReference>
<name>A0A3M0G451_9ACTN</name>
<dbReference type="NCBIfam" id="TIGR02937">
    <property type="entry name" value="sigma70-ECF"/>
    <property type="match status" value="1"/>
</dbReference>
<dbReference type="GO" id="GO:0016987">
    <property type="term" value="F:sigma factor activity"/>
    <property type="evidence" value="ECO:0007669"/>
    <property type="project" value="UniProtKB-KW"/>
</dbReference>
<keyword evidence="5" id="KW-0804">Transcription</keyword>
<feature type="domain" description="RNA polymerase sigma-70 region 2" evidence="6">
    <location>
        <begin position="56"/>
        <end position="123"/>
    </location>
</feature>
<dbReference type="PANTHER" id="PTHR43133">
    <property type="entry name" value="RNA POLYMERASE ECF-TYPE SIGMA FACTO"/>
    <property type="match status" value="1"/>
</dbReference>
<protein>
    <submittedName>
        <fullName evidence="7">Sigma-70 family RNA polymerase sigma factor</fullName>
    </submittedName>
</protein>
<dbReference type="InterPro" id="IPR036388">
    <property type="entry name" value="WH-like_DNA-bd_sf"/>
</dbReference>
<organism evidence="7 8">
    <name type="scientific">Tessaracoccus antarcticus</name>
    <dbReference type="NCBI Taxonomy" id="2479848"/>
    <lineage>
        <taxon>Bacteria</taxon>
        <taxon>Bacillati</taxon>
        <taxon>Actinomycetota</taxon>
        <taxon>Actinomycetes</taxon>
        <taxon>Propionibacteriales</taxon>
        <taxon>Propionibacteriaceae</taxon>
        <taxon>Tessaracoccus</taxon>
    </lineage>
</organism>
<comment type="caution">
    <text evidence="7">The sequence shown here is derived from an EMBL/GenBank/DDBJ whole genome shotgun (WGS) entry which is preliminary data.</text>
</comment>
<dbReference type="PANTHER" id="PTHR43133:SF8">
    <property type="entry name" value="RNA POLYMERASE SIGMA FACTOR HI_1459-RELATED"/>
    <property type="match status" value="1"/>
</dbReference>
<dbReference type="InterPro" id="IPR039425">
    <property type="entry name" value="RNA_pol_sigma-70-like"/>
</dbReference>
<dbReference type="EMBL" id="REFW01000002">
    <property type="protein sequence ID" value="RMB59615.1"/>
    <property type="molecule type" value="Genomic_DNA"/>
</dbReference>
<keyword evidence="8" id="KW-1185">Reference proteome</keyword>
<evidence type="ECO:0000256" key="2">
    <source>
        <dbReference type="ARBA" id="ARBA00023015"/>
    </source>
</evidence>
<dbReference type="Gene3D" id="1.10.10.10">
    <property type="entry name" value="Winged helix-like DNA-binding domain superfamily/Winged helix DNA-binding domain"/>
    <property type="match status" value="1"/>
</dbReference>
<dbReference type="SUPFAM" id="SSF88946">
    <property type="entry name" value="Sigma2 domain of RNA polymerase sigma factors"/>
    <property type="match status" value="1"/>
</dbReference>
<keyword evidence="2" id="KW-0805">Transcription regulation</keyword>
<evidence type="ECO:0000256" key="1">
    <source>
        <dbReference type="ARBA" id="ARBA00010641"/>
    </source>
</evidence>
<accession>A0A3M0G451</accession>
<dbReference type="Gene3D" id="1.10.1740.10">
    <property type="match status" value="1"/>
</dbReference>
<dbReference type="InterPro" id="IPR013325">
    <property type="entry name" value="RNA_pol_sigma_r2"/>
</dbReference>
<dbReference type="Pfam" id="PF04542">
    <property type="entry name" value="Sigma70_r2"/>
    <property type="match status" value="1"/>
</dbReference>